<gene>
    <name evidence="2" type="ORF">METZ01_LOCUS153366</name>
</gene>
<accession>A0A382AHB2</accession>
<dbReference type="EMBL" id="UINC01025262">
    <property type="protein sequence ID" value="SVB00512.1"/>
    <property type="molecule type" value="Genomic_DNA"/>
</dbReference>
<feature type="domain" description="Putative regulatory protein FmdB zinc ribbon" evidence="1">
    <location>
        <begin position="1"/>
        <end position="43"/>
    </location>
</feature>
<dbReference type="AlphaFoldDB" id="A0A382AHB2"/>
<proteinExistence type="predicted"/>
<dbReference type="Pfam" id="PF09723">
    <property type="entry name" value="Zn_ribbon_8"/>
    <property type="match status" value="1"/>
</dbReference>
<dbReference type="SMART" id="SM00834">
    <property type="entry name" value="CxxC_CXXC_SSSS"/>
    <property type="match status" value="1"/>
</dbReference>
<organism evidence="2">
    <name type="scientific">marine metagenome</name>
    <dbReference type="NCBI Taxonomy" id="408172"/>
    <lineage>
        <taxon>unclassified sequences</taxon>
        <taxon>metagenomes</taxon>
        <taxon>ecological metagenomes</taxon>
    </lineage>
</organism>
<dbReference type="NCBIfam" id="TIGR02605">
    <property type="entry name" value="CxxC_CxxC_SSSS"/>
    <property type="match status" value="1"/>
</dbReference>
<name>A0A382AHB2_9ZZZZ</name>
<sequence>MPIYEYHCADCVGDFELLVKSATAGDEVACPTCEGDHVTKRFSAFATSAAGEQSLGSPAAMSRGCGSGCGCHM</sequence>
<reference evidence="2" key="1">
    <citation type="submission" date="2018-05" db="EMBL/GenBank/DDBJ databases">
        <authorList>
            <person name="Lanie J.A."/>
            <person name="Ng W.-L."/>
            <person name="Kazmierczak K.M."/>
            <person name="Andrzejewski T.M."/>
            <person name="Davidsen T.M."/>
            <person name="Wayne K.J."/>
            <person name="Tettelin H."/>
            <person name="Glass J.I."/>
            <person name="Rusch D."/>
            <person name="Podicherti R."/>
            <person name="Tsui H.-C.T."/>
            <person name="Winkler M.E."/>
        </authorList>
    </citation>
    <scope>NUCLEOTIDE SEQUENCE</scope>
</reference>
<evidence type="ECO:0000259" key="1">
    <source>
        <dbReference type="SMART" id="SM00834"/>
    </source>
</evidence>
<evidence type="ECO:0000313" key="2">
    <source>
        <dbReference type="EMBL" id="SVB00512.1"/>
    </source>
</evidence>
<dbReference type="InterPro" id="IPR013429">
    <property type="entry name" value="Regulatory_FmdB_Zinc_ribbon"/>
</dbReference>
<protein>
    <recommendedName>
        <fullName evidence="1">Putative regulatory protein FmdB zinc ribbon domain-containing protein</fullName>
    </recommendedName>
</protein>